<dbReference type="GO" id="GO:0031418">
    <property type="term" value="F:L-ascorbic acid binding"/>
    <property type="evidence" value="ECO:0007669"/>
    <property type="project" value="UniProtKB-KW"/>
</dbReference>
<evidence type="ECO:0000256" key="5">
    <source>
        <dbReference type="RuleBase" id="RU003682"/>
    </source>
</evidence>
<proteinExistence type="inferred from homology"/>
<dbReference type="Pfam" id="PF03171">
    <property type="entry name" value="2OG-FeII_Oxy"/>
    <property type="match status" value="1"/>
</dbReference>
<dbReference type="InterPro" id="IPR027443">
    <property type="entry name" value="IPNS-like_sf"/>
</dbReference>
<dbReference type="PROSITE" id="PS51471">
    <property type="entry name" value="FE2OG_OXY"/>
    <property type="match status" value="1"/>
</dbReference>
<sequence length="351" mass="40492">MLFQDSNAFFFSQKSEDHGNLRSKVDGNSVYLSQLQCASSRKWRSSYLAVINLGRERGSDRAQLVKQILQASQEFGFFQLVNHGISEKLMHDVWDVANEFFKLPAKDKASLYSEDFKQRCRVYTSIDYGREKVHYWKDSLRHPCHPVEEHAHLWPEKPSPYREVMGSYAPEVRKQSLWLLDIIWEGLGLTPGYFRDELSQVQVITHVHHYPPCPDPSLTLGLPKHVDPYLLTFLLQGEVKGLQVLKDGQWLAVEPLPNALVVNIGYTLQILSNGKLHSAEHRVVTRRDISRTTVCIFIHPSDDCQIGPVKELLSDCNPPLYRDIAYGDFFSTYVQDTQQRVPPLERYKILH</sequence>
<dbReference type="GO" id="GO:0046872">
    <property type="term" value="F:metal ion binding"/>
    <property type="evidence" value="ECO:0007669"/>
    <property type="project" value="UniProtKB-KW"/>
</dbReference>
<evidence type="ECO:0000256" key="2">
    <source>
        <dbReference type="ARBA" id="ARBA00022723"/>
    </source>
</evidence>
<dbReference type="GO" id="GO:0051213">
    <property type="term" value="F:dioxygenase activity"/>
    <property type="evidence" value="ECO:0007669"/>
    <property type="project" value="UniProtKB-KW"/>
</dbReference>
<dbReference type="PANTHER" id="PTHR47991">
    <property type="entry name" value="OXOGLUTARATE/IRON-DEPENDENT DIOXYGENASE"/>
    <property type="match status" value="1"/>
</dbReference>
<organism evidence="7 8">
    <name type="scientific">Morella rubra</name>
    <name type="common">Chinese bayberry</name>
    <dbReference type="NCBI Taxonomy" id="262757"/>
    <lineage>
        <taxon>Eukaryota</taxon>
        <taxon>Viridiplantae</taxon>
        <taxon>Streptophyta</taxon>
        <taxon>Embryophyta</taxon>
        <taxon>Tracheophyta</taxon>
        <taxon>Spermatophyta</taxon>
        <taxon>Magnoliopsida</taxon>
        <taxon>eudicotyledons</taxon>
        <taxon>Gunneridae</taxon>
        <taxon>Pentapetalae</taxon>
        <taxon>rosids</taxon>
        <taxon>fabids</taxon>
        <taxon>Fagales</taxon>
        <taxon>Myricaceae</taxon>
        <taxon>Morella</taxon>
    </lineage>
</organism>
<dbReference type="EMBL" id="RXIC02000023">
    <property type="protein sequence ID" value="KAB1213729.1"/>
    <property type="molecule type" value="Genomic_DNA"/>
</dbReference>
<keyword evidence="7" id="KW-0223">Dioxygenase</keyword>
<dbReference type="OrthoDB" id="406156at2759"/>
<evidence type="ECO:0000256" key="4">
    <source>
        <dbReference type="ARBA" id="ARBA00023004"/>
    </source>
</evidence>
<comment type="caution">
    <text evidence="7">The sequence shown here is derived from an EMBL/GenBank/DDBJ whole genome shotgun (WGS) entry which is preliminary data.</text>
</comment>
<dbReference type="Pfam" id="PF14226">
    <property type="entry name" value="DIOX_N"/>
    <property type="match status" value="1"/>
</dbReference>
<evidence type="ECO:0000256" key="3">
    <source>
        <dbReference type="ARBA" id="ARBA00022896"/>
    </source>
</evidence>
<comment type="similarity">
    <text evidence="1 5">Belongs to the iron/ascorbate-dependent oxidoreductase family.</text>
</comment>
<keyword evidence="4 5" id="KW-0408">Iron</keyword>
<evidence type="ECO:0000313" key="7">
    <source>
        <dbReference type="EMBL" id="KAB1213729.1"/>
    </source>
</evidence>
<dbReference type="InterPro" id="IPR005123">
    <property type="entry name" value="Oxoglu/Fe-dep_dioxygenase_dom"/>
</dbReference>
<dbReference type="SUPFAM" id="SSF51197">
    <property type="entry name" value="Clavaminate synthase-like"/>
    <property type="match status" value="1"/>
</dbReference>
<feature type="domain" description="Fe2OG dioxygenase" evidence="6">
    <location>
        <begin position="197"/>
        <end position="300"/>
    </location>
</feature>
<dbReference type="InterPro" id="IPR026992">
    <property type="entry name" value="DIOX_N"/>
</dbReference>
<keyword evidence="2 5" id="KW-0479">Metal-binding</keyword>
<reference evidence="7 8" key="1">
    <citation type="journal article" date="2019" name="Plant Biotechnol. J.">
        <title>The red bayberry genome and genetic basis of sex determination.</title>
        <authorList>
            <person name="Jia H.M."/>
            <person name="Jia H.J."/>
            <person name="Cai Q.L."/>
            <person name="Wang Y."/>
            <person name="Zhao H.B."/>
            <person name="Yang W.F."/>
            <person name="Wang G.Y."/>
            <person name="Li Y.H."/>
            <person name="Zhan D.L."/>
            <person name="Shen Y.T."/>
            <person name="Niu Q.F."/>
            <person name="Chang L."/>
            <person name="Qiu J."/>
            <person name="Zhao L."/>
            <person name="Xie H.B."/>
            <person name="Fu W.Y."/>
            <person name="Jin J."/>
            <person name="Li X.W."/>
            <person name="Jiao Y."/>
            <person name="Zhou C.C."/>
            <person name="Tu T."/>
            <person name="Chai C.Y."/>
            <person name="Gao J.L."/>
            <person name="Fan L.J."/>
            <person name="van de Weg E."/>
            <person name="Wang J.Y."/>
            <person name="Gao Z.S."/>
        </authorList>
    </citation>
    <scope>NUCLEOTIDE SEQUENCE [LARGE SCALE GENOMIC DNA]</scope>
    <source>
        <tissue evidence="7">Leaves</tissue>
    </source>
</reference>
<dbReference type="InterPro" id="IPR044861">
    <property type="entry name" value="IPNS-like_FE2OG_OXY"/>
</dbReference>
<dbReference type="InterPro" id="IPR050295">
    <property type="entry name" value="Plant_2OG-oxidoreductases"/>
</dbReference>
<keyword evidence="5" id="KW-0560">Oxidoreductase</keyword>
<protein>
    <submittedName>
        <fullName evidence="7">Hyoscyamine 6-dioxygenase</fullName>
    </submittedName>
</protein>
<dbReference type="Proteomes" id="UP000516437">
    <property type="component" value="Chromosome 5"/>
</dbReference>
<keyword evidence="8" id="KW-1185">Reference proteome</keyword>
<dbReference type="AlphaFoldDB" id="A0A6A1VLF2"/>
<evidence type="ECO:0000313" key="8">
    <source>
        <dbReference type="Proteomes" id="UP000516437"/>
    </source>
</evidence>
<keyword evidence="3" id="KW-0847">Vitamin C</keyword>
<evidence type="ECO:0000259" key="6">
    <source>
        <dbReference type="PROSITE" id="PS51471"/>
    </source>
</evidence>
<accession>A0A6A1VLF2</accession>
<evidence type="ECO:0000256" key="1">
    <source>
        <dbReference type="ARBA" id="ARBA00008056"/>
    </source>
</evidence>
<name>A0A6A1VLF2_9ROSI</name>
<gene>
    <name evidence="7" type="ORF">CJ030_MR5G021861</name>
</gene>
<dbReference type="Gene3D" id="2.60.120.330">
    <property type="entry name" value="B-lactam Antibiotic, Isopenicillin N Synthase, Chain"/>
    <property type="match status" value="1"/>
</dbReference>